<evidence type="ECO:0000313" key="4">
    <source>
        <dbReference type="Proteomes" id="UP000189703"/>
    </source>
</evidence>
<sequence>MQQKMRPSLEEELKKTRERLDDVEEERDRLLDELAEMKKVAEDANLRLCEALSAQNWANKLSEMDKTAFDELEQASIVSAKKRDQAWQLELEAVQKQHAKDVESLLSVRAELSDVQKSLVLALESKNAACKEAEVAKNVAESNAKKVASLTAELNALKDVVAKSSGLGKGKNVEDLLLQLNKAKLVEEELSNAKESEAKMLESLITQTKQFEETKILLEEAKLEVTSLREKIESLENSTVQSGRDIDLSQVCLERAKDDTHSIKEKMDNLKSEVQVAKDCAARAQEKEELSSSKARGLAEEMNRLRTELKLATDAEEKNKEAMDDLALALKEVSTEANVVKGNLSATQAELDAVKEESEKLKEESEKLKLIMKSAKEKYERLLDEKNKEIVRLKETSERLKIEAEEATLAWTGKEIEFVNCIKRADEESNAIKEENSRLAESLQMAENMTKTSKEENSKLRDILKQALNESNVAKEAAEIARAENSQLKDSIDEKEKALQSLMQENEHLRNSEAEALKTIHDLKEQLLSTKPTESKADDKETGLPITKQNSIVKENRDGKENKDGKKLAKVLHLDLEDLRLPTPCKNIEEDPEMAETLKGSIFDTLDSPEPVNNNHHHHHHRRATFSVFADIGEAINSDDFDHLECAHADDDNDRSHRKKKALLRRVGDILRKTSFHRRDTSIS</sequence>
<dbReference type="GO" id="GO:0007131">
    <property type="term" value="P:reciprocal meiotic recombination"/>
    <property type="evidence" value="ECO:0000318"/>
    <property type="project" value="GO_Central"/>
</dbReference>
<dbReference type="STRING" id="4432.A0A1U8BCI9"/>
<evidence type="ECO:0000256" key="1">
    <source>
        <dbReference type="ARBA" id="ARBA00005485"/>
    </source>
</evidence>
<dbReference type="eggNOG" id="ENOG502QSRG">
    <property type="taxonomic scope" value="Eukaryota"/>
</dbReference>
<dbReference type="PANTHER" id="PTHR35164:SF9">
    <property type="entry name" value="EXPRESSED PROTEIN"/>
    <property type="match status" value="1"/>
</dbReference>
<proteinExistence type="inferred from homology"/>
<dbReference type="GeneID" id="104609356"/>
<accession>A0A1U8BCI9</accession>
<reference evidence="5" key="1">
    <citation type="submission" date="2025-08" db="UniProtKB">
        <authorList>
            <consortium name="RefSeq"/>
        </authorList>
    </citation>
    <scope>IDENTIFICATION</scope>
</reference>
<dbReference type="OrthoDB" id="774313at2759"/>
<evidence type="ECO:0000256" key="2">
    <source>
        <dbReference type="SAM" id="Coils"/>
    </source>
</evidence>
<feature type="compositionally biased region" description="Basic and acidic residues" evidence="3">
    <location>
        <begin position="7"/>
        <end position="22"/>
    </location>
</feature>
<gene>
    <name evidence="5" type="primary">LOC104609356</name>
</gene>
<dbReference type="Pfam" id="PF05701">
    <property type="entry name" value="WEMBL"/>
    <property type="match status" value="1"/>
</dbReference>
<evidence type="ECO:0000313" key="5">
    <source>
        <dbReference type="RefSeq" id="XP_010273957.1"/>
    </source>
</evidence>
<organism evidence="4 5">
    <name type="scientific">Nelumbo nucifera</name>
    <name type="common">Sacred lotus</name>
    <dbReference type="NCBI Taxonomy" id="4432"/>
    <lineage>
        <taxon>Eukaryota</taxon>
        <taxon>Viridiplantae</taxon>
        <taxon>Streptophyta</taxon>
        <taxon>Embryophyta</taxon>
        <taxon>Tracheophyta</taxon>
        <taxon>Spermatophyta</taxon>
        <taxon>Magnoliopsida</taxon>
        <taxon>Proteales</taxon>
        <taxon>Nelumbonaceae</taxon>
        <taxon>Nelumbo</taxon>
    </lineage>
</organism>
<dbReference type="Proteomes" id="UP000189703">
    <property type="component" value="Unplaced"/>
</dbReference>
<comment type="similarity">
    <text evidence="1">Belongs to the WEB family.</text>
</comment>
<dbReference type="RefSeq" id="XP_010273957.1">
    <property type="nucleotide sequence ID" value="XM_010275655.1"/>
</dbReference>
<evidence type="ECO:0000256" key="3">
    <source>
        <dbReference type="SAM" id="MobiDB-lite"/>
    </source>
</evidence>
<dbReference type="PANTHER" id="PTHR35164">
    <property type="entry name" value="EXPRESSED PROTEIN"/>
    <property type="match status" value="1"/>
</dbReference>
<dbReference type="AlphaFoldDB" id="A0A1U8BCI9"/>
<dbReference type="OMA" id="QHRCRIE"/>
<protein>
    <submittedName>
        <fullName evidence="5">Interactor of constitutive active ROPs 2, chloroplastic-like</fullName>
    </submittedName>
</protein>
<feature type="coiled-coil region" evidence="2">
    <location>
        <begin position="173"/>
        <end position="526"/>
    </location>
</feature>
<dbReference type="KEGG" id="nnu:104609356"/>
<keyword evidence="4" id="KW-1185">Reference proteome</keyword>
<feature type="region of interest" description="Disordered" evidence="3">
    <location>
        <begin position="1"/>
        <end position="22"/>
    </location>
</feature>
<name>A0A1U8BCI9_NELNU</name>
<dbReference type="InterPro" id="IPR008545">
    <property type="entry name" value="Web"/>
</dbReference>
<keyword evidence="2" id="KW-0175">Coiled coil</keyword>